<keyword evidence="6 13" id="KW-1133">Transmembrane helix</keyword>
<dbReference type="InterPro" id="IPR050665">
    <property type="entry name" value="Cytochrome_P450_Monooxygen"/>
</dbReference>
<evidence type="ECO:0000256" key="3">
    <source>
        <dbReference type="ARBA" id="ARBA00022617"/>
    </source>
</evidence>
<dbReference type="AlphaFoldDB" id="A0A4S4DFE3"/>
<sequence>MDVALGSIVVSFAVIALVMWAWRVLNWLWLKPKRLERCLREQGLSGNPYRVFYGDMKEMRMIVKEAKSRPINLSDDILPRAMPFHHHIIKKYGKNSFMWVGPVPRVNIMEPELIKEILSKNDVFKKAKPNPLARLLIGGIAFYEDEQWAKHRKILNPAFHVEKLKNMLPAMYLCCSQMMSKWEMLLSKKSSCDLDVQPYLDNLTGDVISRTAFGSSYEEGRTLFELQKEQAELTRQIVQSVYIPGWRFLPTKINKRMKEINNELVAIMSEMIIKRERSMKLGVAGQDDDLLSLLLTSNMREIQEHGNNKDMGMSFEEVIEDCKAFYFAGQESTSNFLLWTMVLLSIHPEWQVRAREEVWKAFRNNKPDFDGLNHLKIVTMIMNEVLRLYPPAATVIRTINKDTKLGNMTLPLGIELLLPIILVHSDHDIWGKDATKFKPERFSQGIANATKNQQVSYLPFSWGPRICIANNFALIEAKLALVMILQRFSFKLSPSYTHAPTYAVNLRPQHGAHLTLSKI</sequence>
<comment type="caution">
    <text evidence="14">The sequence shown here is derived from an EMBL/GenBank/DDBJ whole genome shotgun (WGS) entry which is preliminary data.</text>
</comment>
<dbReference type="GO" id="GO:0005506">
    <property type="term" value="F:iron ion binding"/>
    <property type="evidence" value="ECO:0007669"/>
    <property type="project" value="InterPro"/>
</dbReference>
<dbReference type="GO" id="GO:0004497">
    <property type="term" value="F:monooxygenase activity"/>
    <property type="evidence" value="ECO:0007669"/>
    <property type="project" value="UniProtKB-KW"/>
</dbReference>
<dbReference type="STRING" id="542762.A0A4S4DFE3"/>
<dbReference type="Gene3D" id="1.10.630.10">
    <property type="entry name" value="Cytochrome P450"/>
    <property type="match status" value="1"/>
</dbReference>
<feature type="binding site" description="axial binding residue" evidence="11">
    <location>
        <position position="467"/>
    </location>
    <ligand>
        <name>heme</name>
        <dbReference type="ChEBI" id="CHEBI:30413"/>
    </ligand>
    <ligandPart>
        <name>Fe</name>
        <dbReference type="ChEBI" id="CHEBI:18248"/>
    </ligandPart>
</feature>
<keyword evidence="8 11" id="KW-0408">Iron</keyword>
<dbReference type="Proteomes" id="UP000306102">
    <property type="component" value="Unassembled WGS sequence"/>
</dbReference>
<evidence type="ECO:0000256" key="7">
    <source>
        <dbReference type="ARBA" id="ARBA00023002"/>
    </source>
</evidence>
<evidence type="ECO:0000256" key="9">
    <source>
        <dbReference type="ARBA" id="ARBA00023033"/>
    </source>
</evidence>
<dbReference type="InterPro" id="IPR017972">
    <property type="entry name" value="Cyt_P450_CS"/>
</dbReference>
<keyword evidence="10 13" id="KW-0472">Membrane</keyword>
<evidence type="ECO:0000256" key="6">
    <source>
        <dbReference type="ARBA" id="ARBA00022989"/>
    </source>
</evidence>
<dbReference type="PRINTS" id="PR00385">
    <property type="entry name" value="P450"/>
</dbReference>
<dbReference type="PRINTS" id="PR00463">
    <property type="entry name" value="EP450I"/>
</dbReference>
<keyword evidence="15" id="KW-1185">Reference proteome</keyword>
<dbReference type="GO" id="GO:0020037">
    <property type="term" value="F:heme binding"/>
    <property type="evidence" value="ECO:0007669"/>
    <property type="project" value="InterPro"/>
</dbReference>
<evidence type="ECO:0008006" key="16">
    <source>
        <dbReference type="Google" id="ProtNLM"/>
    </source>
</evidence>
<dbReference type="PROSITE" id="PS00086">
    <property type="entry name" value="CYTOCHROME_P450"/>
    <property type="match status" value="1"/>
</dbReference>
<evidence type="ECO:0000256" key="2">
    <source>
        <dbReference type="ARBA" id="ARBA00010617"/>
    </source>
</evidence>
<evidence type="ECO:0000256" key="11">
    <source>
        <dbReference type="PIRSR" id="PIRSR602401-1"/>
    </source>
</evidence>
<keyword evidence="4 13" id="KW-0812">Transmembrane</keyword>
<evidence type="ECO:0000313" key="15">
    <source>
        <dbReference type="Proteomes" id="UP000306102"/>
    </source>
</evidence>
<evidence type="ECO:0000256" key="10">
    <source>
        <dbReference type="ARBA" id="ARBA00023136"/>
    </source>
</evidence>
<evidence type="ECO:0000313" key="14">
    <source>
        <dbReference type="EMBL" id="THG01365.1"/>
    </source>
</evidence>
<accession>A0A4S4DFE3</accession>
<dbReference type="InterPro" id="IPR036396">
    <property type="entry name" value="Cyt_P450_sf"/>
</dbReference>
<evidence type="ECO:0000256" key="12">
    <source>
        <dbReference type="RuleBase" id="RU000461"/>
    </source>
</evidence>
<proteinExistence type="inferred from homology"/>
<dbReference type="PANTHER" id="PTHR24282:SF250">
    <property type="entry name" value="CYTOCHROME P450 CYP72A219-LIKE"/>
    <property type="match status" value="1"/>
</dbReference>
<dbReference type="Pfam" id="PF00067">
    <property type="entry name" value="p450"/>
    <property type="match status" value="1"/>
</dbReference>
<dbReference type="GO" id="GO:0016020">
    <property type="term" value="C:membrane"/>
    <property type="evidence" value="ECO:0007669"/>
    <property type="project" value="UniProtKB-SubCell"/>
</dbReference>
<organism evidence="14 15">
    <name type="scientific">Camellia sinensis var. sinensis</name>
    <name type="common">China tea</name>
    <dbReference type="NCBI Taxonomy" id="542762"/>
    <lineage>
        <taxon>Eukaryota</taxon>
        <taxon>Viridiplantae</taxon>
        <taxon>Streptophyta</taxon>
        <taxon>Embryophyta</taxon>
        <taxon>Tracheophyta</taxon>
        <taxon>Spermatophyta</taxon>
        <taxon>Magnoliopsida</taxon>
        <taxon>eudicotyledons</taxon>
        <taxon>Gunneridae</taxon>
        <taxon>Pentapetalae</taxon>
        <taxon>asterids</taxon>
        <taxon>Ericales</taxon>
        <taxon>Theaceae</taxon>
        <taxon>Camellia</taxon>
    </lineage>
</organism>
<dbReference type="PANTHER" id="PTHR24282">
    <property type="entry name" value="CYTOCHROME P450 FAMILY MEMBER"/>
    <property type="match status" value="1"/>
</dbReference>
<dbReference type="InterPro" id="IPR002401">
    <property type="entry name" value="Cyt_P450_E_grp-I"/>
</dbReference>
<dbReference type="InterPro" id="IPR001128">
    <property type="entry name" value="Cyt_P450"/>
</dbReference>
<evidence type="ECO:0000256" key="5">
    <source>
        <dbReference type="ARBA" id="ARBA00022723"/>
    </source>
</evidence>
<evidence type="ECO:0000256" key="4">
    <source>
        <dbReference type="ARBA" id="ARBA00022692"/>
    </source>
</evidence>
<dbReference type="EMBL" id="SDRB02011428">
    <property type="protein sequence ID" value="THG01365.1"/>
    <property type="molecule type" value="Genomic_DNA"/>
</dbReference>
<evidence type="ECO:0000256" key="13">
    <source>
        <dbReference type="SAM" id="Phobius"/>
    </source>
</evidence>
<comment type="subcellular location">
    <subcellularLocation>
        <location evidence="1">Membrane</location>
    </subcellularLocation>
</comment>
<evidence type="ECO:0000256" key="8">
    <source>
        <dbReference type="ARBA" id="ARBA00023004"/>
    </source>
</evidence>
<dbReference type="FunFam" id="1.10.630.10:FF:000029">
    <property type="entry name" value="Cytochrome P450 734A1"/>
    <property type="match status" value="1"/>
</dbReference>
<evidence type="ECO:0000256" key="1">
    <source>
        <dbReference type="ARBA" id="ARBA00004370"/>
    </source>
</evidence>
<reference evidence="14 15" key="1">
    <citation type="journal article" date="2018" name="Proc. Natl. Acad. Sci. U.S.A.">
        <title>Draft genome sequence of Camellia sinensis var. sinensis provides insights into the evolution of the tea genome and tea quality.</title>
        <authorList>
            <person name="Wei C."/>
            <person name="Yang H."/>
            <person name="Wang S."/>
            <person name="Zhao J."/>
            <person name="Liu C."/>
            <person name="Gao L."/>
            <person name="Xia E."/>
            <person name="Lu Y."/>
            <person name="Tai Y."/>
            <person name="She G."/>
            <person name="Sun J."/>
            <person name="Cao H."/>
            <person name="Tong W."/>
            <person name="Gao Q."/>
            <person name="Li Y."/>
            <person name="Deng W."/>
            <person name="Jiang X."/>
            <person name="Wang W."/>
            <person name="Chen Q."/>
            <person name="Zhang S."/>
            <person name="Li H."/>
            <person name="Wu J."/>
            <person name="Wang P."/>
            <person name="Li P."/>
            <person name="Shi C."/>
            <person name="Zheng F."/>
            <person name="Jian J."/>
            <person name="Huang B."/>
            <person name="Shan D."/>
            <person name="Shi M."/>
            <person name="Fang C."/>
            <person name="Yue Y."/>
            <person name="Li F."/>
            <person name="Li D."/>
            <person name="Wei S."/>
            <person name="Han B."/>
            <person name="Jiang C."/>
            <person name="Yin Y."/>
            <person name="Xia T."/>
            <person name="Zhang Z."/>
            <person name="Bennetzen J.L."/>
            <person name="Zhao S."/>
            <person name="Wan X."/>
        </authorList>
    </citation>
    <scope>NUCLEOTIDE SEQUENCE [LARGE SCALE GENOMIC DNA]</scope>
    <source>
        <strain evidence="15">cv. Shuchazao</strain>
        <tissue evidence="14">Leaf</tissue>
    </source>
</reference>
<keyword evidence="9 12" id="KW-0503">Monooxygenase</keyword>
<comment type="similarity">
    <text evidence="2 12">Belongs to the cytochrome P450 family.</text>
</comment>
<keyword evidence="3 11" id="KW-0349">Heme</keyword>
<protein>
    <recommendedName>
        <fullName evidence="16">Cytochrome P450 CYP72A219-like</fullName>
    </recommendedName>
</protein>
<comment type="cofactor">
    <cofactor evidence="11">
        <name>heme</name>
        <dbReference type="ChEBI" id="CHEBI:30413"/>
    </cofactor>
</comment>
<name>A0A4S4DFE3_CAMSN</name>
<keyword evidence="7 12" id="KW-0560">Oxidoreductase</keyword>
<keyword evidence="5 11" id="KW-0479">Metal-binding</keyword>
<gene>
    <name evidence="14" type="ORF">TEA_015174</name>
</gene>
<dbReference type="GO" id="GO:0016705">
    <property type="term" value="F:oxidoreductase activity, acting on paired donors, with incorporation or reduction of molecular oxygen"/>
    <property type="evidence" value="ECO:0007669"/>
    <property type="project" value="InterPro"/>
</dbReference>
<feature type="transmembrane region" description="Helical" evidence="13">
    <location>
        <begin position="6"/>
        <end position="30"/>
    </location>
</feature>
<dbReference type="SUPFAM" id="SSF48264">
    <property type="entry name" value="Cytochrome P450"/>
    <property type="match status" value="1"/>
</dbReference>